<keyword evidence="1" id="KW-0732">Signal</keyword>
<organism evidence="3 4">
    <name type="scientific">Plastoroseomonas hellenica</name>
    <dbReference type="NCBI Taxonomy" id="2687306"/>
    <lineage>
        <taxon>Bacteria</taxon>
        <taxon>Pseudomonadati</taxon>
        <taxon>Pseudomonadota</taxon>
        <taxon>Alphaproteobacteria</taxon>
        <taxon>Acetobacterales</taxon>
        <taxon>Acetobacteraceae</taxon>
        <taxon>Plastoroseomonas</taxon>
    </lineage>
</organism>
<name>A0ABS5ETP0_9PROT</name>
<dbReference type="RefSeq" id="WP_211851251.1">
    <property type="nucleotide sequence ID" value="NZ_JAAGBB010000004.1"/>
</dbReference>
<dbReference type="InterPro" id="IPR004043">
    <property type="entry name" value="LCCL"/>
</dbReference>
<sequence length="218" mass="22019">MIRPVLVVVLLLLAMAIPGSVHAQAACPLNFEGRSNPTTCLCRGEGMLSGPVWGSGPYTSDSHVCRAALHAGAVPAAGGLVTVTPEPGRPSYRGGSANGVSTMDYGPWQASFSVTAAKPGAATAAQACPANFEGQRAVLSCGCDASAAMDTGTVWGTGVYTTDSQVCRAAVHAGVIGAEGGTVTVVPVPGLPTYLGSTANGVTTTDYGPWQESFTFQR</sequence>
<evidence type="ECO:0000313" key="4">
    <source>
        <dbReference type="Proteomes" id="UP001196870"/>
    </source>
</evidence>
<reference evidence="4" key="1">
    <citation type="journal article" date="2021" name="Syst. Appl. Microbiol.">
        <title>Roseomonas hellenica sp. nov., isolated from roots of wild-growing Alkanna tinctoria.</title>
        <authorList>
            <person name="Rat A."/>
            <person name="Naranjo H.D."/>
            <person name="Lebbe L."/>
            <person name="Cnockaert M."/>
            <person name="Krigas N."/>
            <person name="Grigoriadou K."/>
            <person name="Maloupa E."/>
            <person name="Willems A."/>
        </authorList>
    </citation>
    <scope>NUCLEOTIDE SEQUENCE [LARGE SCALE GENOMIC DNA]</scope>
    <source>
        <strain evidence="4">LMG 31523</strain>
    </source>
</reference>
<dbReference type="SMART" id="SM00603">
    <property type="entry name" value="LCCL"/>
    <property type="match status" value="2"/>
</dbReference>
<dbReference type="EMBL" id="JAAGBB010000004">
    <property type="protein sequence ID" value="MBR0663665.1"/>
    <property type="molecule type" value="Genomic_DNA"/>
</dbReference>
<dbReference type="InterPro" id="IPR051957">
    <property type="entry name" value="CRISP-LCCL_domain"/>
</dbReference>
<evidence type="ECO:0000313" key="3">
    <source>
        <dbReference type="EMBL" id="MBR0663665.1"/>
    </source>
</evidence>
<feature type="signal peptide" evidence="1">
    <location>
        <begin position="1"/>
        <end position="23"/>
    </location>
</feature>
<protein>
    <recommendedName>
        <fullName evidence="2">LCCL domain-containing protein</fullName>
    </recommendedName>
</protein>
<feature type="chain" id="PRO_5046268414" description="LCCL domain-containing protein" evidence="1">
    <location>
        <begin position="24"/>
        <end position="218"/>
    </location>
</feature>
<proteinExistence type="predicted"/>
<evidence type="ECO:0000256" key="1">
    <source>
        <dbReference type="SAM" id="SignalP"/>
    </source>
</evidence>
<dbReference type="PANTHER" id="PTHR31331:SF1">
    <property type="entry name" value="CYSTEINE RICH SECRETORY PROTEIN LCCL DOMAIN CONTAINING 2"/>
    <property type="match status" value="1"/>
</dbReference>
<dbReference type="InterPro" id="IPR036609">
    <property type="entry name" value="LCCL_sf"/>
</dbReference>
<dbReference type="Gene3D" id="2.170.130.20">
    <property type="entry name" value="LCCL-like domain"/>
    <property type="match status" value="2"/>
</dbReference>
<feature type="domain" description="LCCL" evidence="2">
    <location>
        <begin position="143"/>
        <end position="214"/>
    </location>
</feature>
<feature type="domain" description="LCCL" evidence="2">
    <location>
        <begin position="52"/>
        <end position="112"/>
    </location>
</feature>
<accession>A0ABS5ETP0</accession>
<keyword evidence="4" id="KW-1185">Reference proteome</keyword>
<gene>
    <name evidence="3" type="ORF">GXW71_04770</name>
</gene>
<dbReference type="Proteomes" id="UP001196870">
    <property type="component" value="Unassembled WGS sequence"/>
</dbReference>
<dbReference type="PANTHER" id="PTHR31331">
    <property type="entry name" value="LCCL DOMAIN PROTEIN (AFU_ORTHOLOGUE AFUA_5G08630)"/>
    <property type="match status" value="1"/>
</dbReference>
<comment type="caution">
    <text evidence="3">The sequence shown here is derived from an EMBL/GenBank/DDBJ whole genome shotgun (WGS) entry which is preliminary data.</text>
</comment>
<dbReference type="SUPFAM" id="SSF69848">
    <property type="entry name" value="LCCL domain"/>
    <property type="match status" value="2"/>
</dbReference>
<dbReference type="Pfam" id="PF03815">
    <property type="entry name" value="LCCL"/>
    <property type="match status" value="2"/>
</dbReference>
<dbReference type="PROSITE" id="PS50820">
    <property type="entry name" value="LCCL"/>
    <property type="match status" value="2"/>
</dbReference>
<evidence type="ECO:0000259" key="2">
    <source>
        <dbReference type="PROSITE" id="PS50820"/>
    </source>
</evidence>